<name>A0A810AZQ5_9BRAD</name>
<dbReference type="InterPro" id="IPR011051">
    <property type="entry name" value="RmlC_Cupin_sf"/>
</dbReference>
<dbReference type="EMBL" id="AP023094">
    <property type="protein sequence ID" value="BCE51899.1"/>
    <property type="molecule type" value="Genomic_DNA"/>
</dbReference>
<protein>
    <recommendedName>
        <fullName evidence="1">Cupin type-2 domain-containing protein</fullName>
    </recommendedName>
</protein>
<evidence type="ECO:0000313" key="3">
    <source>
        <dbReference type="EMBL" id="BCE69317.1"/>
    </source>
</evidence>
<reference evidence="3" key="2">
    <citation type="submission" date="2020-05" db="EMBL/GenBank/DDBJ databases">
        <title>Complete genome sequence of Bradyrhizobium diazoefficiens XF6 isolated from soybean nodule.</title>
        <authorList>
            <person name="Noda R."/>
            <person name="Kakizaki K."/>
            <person name="Minamisawa K."/>
        </authorList>
    </citation>
    <scope>NUCLEOTIDE SEQUENCE</scope>
    <source>
        <strain evidence="3">XF6</strain>
    </source>
</reference>
<sequence>MTIGSALSPGFKQLRELVRRGCAMMSISGFAYRIGAVSDPRGMSAKAARRALRTAAVPLIAAAIALGASPAIAQDREQVKVAFAHTLPNVEGKRLVAVTVTYPPGAKSLAHHHAASAFIYAYVLSGAIRSQVGDEPAKIYHAGESFYEMPGSHHRVSENASDKESASLLAVFVVDSKDEPLTTPDKAPGSQ</sequence>
<dbReference type="SUPFAM" id="SSF51182">
    <property type="entry name" value="RmlC-like cupins"/>
    <property type="match status" value="1"/>
</dbReference>
<dbReference type="InterPro" id="IPR013096">
    <property type="entry name" value="Cupin_2"/>
</dbReference>
<reference evidence="2" key="1">
    <citation type="submission" date="2020-05" db="EMBL/GenBank/DDBJ databases">
        <title>Complete genome sequence of Bradyrhizobium diazoefficiens XF4 isolated from soybean nodule.</title>
        <authorList>
            <person name="Noda R."/>
            <person name="Kakizaki K."/>
            <person name="Minamisawa K."/>
        </authorList>
    </citation>
    <scope>NUCLEOTIDE SEQUENCE</scope>
    <source>
        <strain evidence="2">XF4</strain>
    </source>
</reference>
<evidence type="ECO:0000313" key="2">
    <source>
        <dbReference type="EMBL" id="BCE51899.1"/>
    </source>
</evidence>
<feature type="domain" description="Cupin type-2" evidence="1">
    <location>
        <begin position="99"/>
        <end position="172"/>
    </location>
</feature>
<dbReference type="InterPro" id="IPR014710">
    <property type="entry name" value="RmlC-like_jellyroll"/>
</dbReference>
<dbReference type="CDD" id="cd02234">
    <property type="entry name" value="cupin_BLR7677-like"/>
    <property type="match status" value="1"/>
</dbReference>
<accession>A0A810AZQ5</accession>
<organism evidence="3">
    <name type="scientific">Bradyrhizobium diazoefficiens</name>
    <dbReference type="NCBI Taxonomy" id="1355477"/>
    <lineage>
        <taxon>Bacteria</taxon>
        <taxon>Pseudomonadati</taxon>
        <taxon>Pseudomonadota</taxon>
        <taxon>Alphaproteobacteria</taxon>
        <taxon>Hyphomicrobiales</taxon>
        <taxon>Nitrobacteraceae</taxon>
        <taxon>Bradyrhizobium</taxon>
    </lineage>
</organism>
<dbReference type="AlphaFoldDB" id="A0A810AZQ5"/>
<dbReference type="PANTHER" id="PTHR38599">
    <property type="entry name" value="CUPIN DOMAIN PROTEIN (AFU_ORTHOLOGUE AFUA_3G13620)"/>
    <property type="match status" value="1"/>
</dbReference>
<dbReference type="PANTHER" id="PTHR38599:SF1">
    <property type="entry name" value="CUPIN DOMAIN PROTEIN (AFU_ORTHOLOGUE AFUA_3G13620)"/>
    <property type="match status" value="1"/>
</dbReference>
<evidence type="ECO:0000259" key="1">
    <source>
        <dbReference type="Pfam" id="PF07883"/>
    </source>
</evidence>
<dbReference type="Pfam" id="PF07883">
    <property type="entry name" value="Cupin_2"/>
    <property type="match status" value="1"/>
</dbReference>
<gene>
    <name evidence="2" type="ORF">XF4B_82480</name>
    <name evidence="3" type="ORF">XF6B_81160</name>
</gene>
<dbReference type="Gene3D" id="2.60.120.10">
    <property type="entry name" value="Jelly Rolls"/>
    <property type="match status" value="1"/>
</dbReference>
<dbReference type="EMBL" id="AP023096">
    <property type="protein sequence ID" value="BCE69317.1"/>
    <property type="molecule type" value="Genomic_DNA"/>
</dbReference>
<proteinExistence type="predicted"/>